<evidence type="ECO:0000256" key="1">
    <source>
        <dbReference type="SAM" id="Coils"/>
    </source>
</evidence>
<dbReference type="OrthoDB" id="4097086at2759"/>
<dbReference type="EMBL" id="JAIZPD010000003">
    <property type="protein sequence ID" value="KAH0965172.1"/>
    <property type="molecule type" value="Genomic_DNA"/>
</dbReference>
<sequence>MVDSPQRVRRRSSAADRLCPNVDAVATTTTFAPAPDAPRAHRAGPKPQDSKTPKNDEAAMMPPPASTEPDPAVRPSRSDSGACRSTNRLSLTLPIAPHTGDRSRPTPITAAPSVPPTPVETPTIPLPADANEFIIAIAAQERRVLELREDLARAEADLASLKRQWTATEPFFQPGAVHHAELHGNSTPGALDDAAIGPRRSVDLDRRKLLLQGQNQSTPTQGNRRRFFRGGHTRALSLLSPARSNSEFSIHETHGLGPADPTAVQPANPASLKRASWQPRSAQNSPSVPQIVEDFKLGLRAFVEDIRQITVGDEPISGQSSRRGPPALQQGSAMNRGPGGGLGRPRTSFAPIGPNSNLATPTPASRFAAPSLEKPKPVKSKPFSWTPLGFDSMDDSDWSNWESPGPTKSPRWSDSTINSAGLEDIGPIPEMGEESLTPVKTQSAKAEALTLSPKLEEIIPNVVNRLSPRNLKRTANSLMDEWEKSLISPELGDKENNALET</sequence>
<evidence type="ECO:0000313" key="5">
    <source>
        <dbReference type="Proteomes" id="UP000824596"/>
    </source>
</evidence>
<feature type="compositionally biased region" description="Polar residues" evidence="2">
    <location>
        <begin position="354"/>
        <end position="363"/>
    </location>
</feature>
<dbReference type="Proteomes" id="UP000824596">
    <property type="component" value="Unassembled WGS sequence"/>
</dbReference>
<keyword evidence="1" id="KW-0175">Coiled coil</keyword>
<evidence type="ECO:0000256" key="2">
    <source>
        <dbReference type="SAM" id="MobiDB-lite"/>
    </source>
</evidence>
<dbReference type="InterPro" id="IPR025122">
    <property type="entry name" value="DUF4048"/>
</dbReference>
<dbReference type="Pfam" id="PF13257">
    <property type="entry name" value="DUF4048"/>
    <property type="match status" value="1"/>
</dbReference>
<feature type="coiled-coil region" evidence="1">
    <location>
        <begin position="137"/>
        <end position="164"/>
    </location>
</feature>
<dbReference type="RefSeq" id="XP_044722685.1">
    <property type="nucleotide sequence ID" value="XM_044861659.1"/>
</dbReference>
<comment type="caution">
    <text evidence="4">The sequence shown here is derived from an EMBL/GenBank/DDBJ whole genome shotgun (WGS) entry which is preliminary data.</text>
</comment>
<proteinExistence type="predicted"/>
<feature type="domain" description="DUF4048" evidence="3">
    <location>
        <begin position="290"/>
        <end position="326"/>
    </location>
</feature>
<accession>A0A9P8N5T5</accession>
<feature type="compositionally biased region" description="Polar residues" evidence="2">
    <location>
        <begin position="410"/>
        <end position="419"/>
    </location>
</feature>
<feature type="region of interest" description="Disordered" evidence="2">
    <location>
        <begin position="312"/>
        <end position="433"/>
    </location>
</feature>
<evidence type="ECO:0000313" key="4">
    <source>
        <dbReference type="EMBL" id="KAH0965172.1"/>
    </source>
</evidence>
<feature type="compositionally biased region" description="Basic and acidic residues" evidence="2">
    <location>
        <begin position="48"/>
        <end position="57"/>
    </location>
</feature>
<dbReference type="AlphaFoldDB" id="A0A9P8N5T5"/>
<reference evidence="4" key="1">
    <citation type="submission" date="2021-09" db="EMBL/GenBank/DDBJ databases">
        <title>A high-quality genome of the endoparasitic fungus Hirsutella rhossiliensis with a comparison of Hirsutella genomes reveals transposable elements contributing to genome size variation.</title>
        <authorList>
            <person name="Lin R."/>
            <person name="Jiao Y."/>
            <person name="Sun X."/>
            <person name="Ling J."/>
            <person name="Xie B."/>
            <person name="Cheng X."/>
        </authorList>
    </citation>
    <scope>NUCLEOTIDE SEQUENCE</scope>
    <source>
        <strain evidence="4">HR02</strain>
    </source>
</reference>
<dbReference type="GeneID" id="68352317"/>
<keyword evidence="5" id="KW-1185">Reference proteome</keyword>
<protein>
    <recommendedName>
        <fullName evidence="3">DUF4048 domain-containing protein</fullName>
    </recommendedName>
</protein>
<evidence type="ECO:0000259" key="3">
    <source>
        <dbReference type="Pfam" id="PF13257"/>
    </source>
</evidence>
<feature type="compositionally biased region" description="Low complexity" evidence="2">
    <location>
        <begin position="24"/>
        <end position="34"/>
    </location>
</feature>
<organism evidence="4 5">
    <name type="scientific">Hirsutella rhossiliensis</name>
    <dbReference type="NCBI Taxonomy" id="111463"/>
    <lineage>
        <taxon>Eukaryota</taxon>
        <taxon>Fungi</taxon>
        <taxon>Dikarya</taxon>
        <taxon>Ascomycota</taxon>
        <taxon>Pezizomycotina</taxon>
        <taxon>Sordariomycetes</taxon>
        <taxon>Hypocreomycetidae</taxon>
        <taxon>Hypocreales</taxon>
        <taxon>Ophiocordycipitaceae</taxon>
        <taxon>Hirsutella</taxon>
    </lineage>
</organism>
<feature type="compositionally biased region" description="Polar residues" evidence="2">
    <location>
        <begin position="278"/>
        <end position="288"/>
    </location>
</feature>
<feature type="region of interest" description="Disordered" evidence="2">
    <location>
        <begin position="1"/>
        <end position="119"/>
    </location>
</feature>
<name>A0A9P8N5T5_9HYPO</name>
<gene>
    <name evidence="4" type="ORF">HRG_03188</name>
</gene>
<feature type="region of interest" description="Disordered" evidence="2">
    <location>
        <begin position="250"/>
        <end position="289"/>
    </location>
</feature>